<dbReference type="GO" id="GO:0017108">
    <property type="term" value="F:5'-flap endonuclease activity"/>
    <property type="evidence" value="ECO:0007669"/>
    <property type="project" value="InterPro"/>
</dbReference>
<dbReference type="GO" id="GO:0033557">
    <property type="term" value="C:Slx1-Slx4 complex"/>
    <property type="evidence" value="ECO:0007669"/>
    <property type="project" value="InterPro"/>
</dbReference>
<dbReference type="InterPro" id="IPR027520">
    <property type="entry name" value="Slx1"/>
</dbReference>
<evidence type="ECO:0000256" key="10">
    <source>
        <dbReference type="ARBA" id="ARBA00023172"/>
    </source>
</evidence>
<dbReference type="Pfam" id="PF21202">
    <property type="entry name" value="SLX1_C"/>
    <property type="match status" value="1"/>
</dbReference>
<keyword evidence="7" id="KW-0863">Zinc-finger</keyword>
<dbReference type="Gene3D" id="3.30.40.10">
    <property type="entry name" value="Zinc/RING finger domain, C3HC4 (zinc finger)"/>
    <property type="match status" value="1"/>
</dbReference>
<dbReference type="InterPro" id="IPR048749">
    <property type="entry name" value="SLX1_C"/>
</dbReference>
<dbReference type="FunFam" id="3.40.1440.10:FF:000008">
    <property type="entry name" value="Structure-specific endonuclease subunit SLX1 homolog"/>
    <property type="match status" value="1"/>
</dbReference>
<dbReference type="InterPro" id="IPR035901">
    <property type="entry name" value="GIY-YIG_endonuc_sf"/>
</dbReference>
<keyword evidence="6" id="KW-0227">DNA damage</keyword>
<keyword evidence="13" id="KW-0732">Signal</keyword>
<evidence type="ECO:0000256" key="1">
    <source>
        <dbReference type="ARBA" id="ARBA00022614"/>
    </source>
</evidence>
<dbReference type="CDD" id="cd10455">
    <property type="entry name" value="GIY-YIG_SLX1"/>
    <property type="match status" value="1"/>
</dbReference>
<keyword evidence="4" id="KW-0677">Repeat</keyword>
<organism evidence="15 16">
    <name type="scientific">Clunio marinus</name>
    <dbReference type="NCBI Taxonomy" id="568069"/>
    <lineage>
        <taxon>Eukaryota</taxon>
        <taxon>Metazoa</taxon>
        <taxon>Ecdysozoa</taxon>
        <taxon>Arthropoda</taxon>
        <taxon>Hexapoda</taxon>
        <taxon>Insecta</taxon>
        <taxon>Pterygota</taxon>
        <taxon>Neoptera</taxon>
        <taxon>Endopterygota</taxon>
        <taxon>Diptera</taxon>
        <taxon>Nematocera</taxon>
        <taxon>Chironomoidea</taxon>
        <taxon>Chironomidae</taxon>
        <taxon>Clunio</taxon>
    </lineage>
</organism>
<evidence type="ECO:0000313" key="15">
    <source>
        <dbReference type="EMBL" id="CRL08550.1"/>
    </source>
</evidence>
<evidence type="ECO:0000256" key="4">
    <source>
        <dbReference type="ARBA" id="ARBA00022737"/>
    </source>
</evidence>
<dbReference type="Pfam" id="PF13855">
    <property type="entry name" value="LRR_8"/>
    <property type="match status" value="3"/>
</dbReference>
<dbReference type="SMART" id="SM00365">
    <property type="entry name" value="LRR_SD22"/>
    <property type="match status" value="4"/>
</dbReference>
<dbReference type="InterPro" id="IPR032675">
    <property type="entry name" value="LRR_dom_sf"/>
</dbReference>
<dbReference type="SUPFAM" id="SSF82771">
    <property type="entry name" value="GIY-YIG endonuclease"/>
    <property type="match status" value="1"/>
</dbReference>
<evidence type="ECO:0000256" key="6">
    <source>
        <dbReference type="ARBA" id="ARBA00022763"/>
    </source>
</evidence>
<gene>
    <name evidence="15" type="ORF">CLUMA_CG021261</name>
</gene>
<evidence type="ECO:0000256" key="3">
    <source>
        <dbReference type="ARBA" id="ARBA00022723"/>
    </source>
</evidence>
<evidence type="ECO:0000256" key="2">
    <source>
        <dbReference type="ARBA" id="ARBA00022722"/>
    </source>
</evidence>
<protein>
    <submittedName>
        <fullName evidence="15">CLUMA_CG021261, isoform A</fullName>
    </submittedName>
</protein>
<dbReference type="PROSITE" id="PS50164">
    <property type="entry name" value="GIY_YIG"/>
    <property type="match status" value="1"/>
</dbReference>
<keyword evidence="11" id="KW-0234">DNA repair</keyword>
<feature type="chain" id="PRO_5012904689" evidence="13">
    <location>
        <begin position="17"/>
        <end position="603"/>
    </location>
</feature>
<dbReference type="SMART" id="SM00465">
    <property type="entry name" value="GIYc"/>
    <property type="match status" value="1"/>
</dbReference>
<dbReference type="AlphaFoldDB" id="A0A1J1JAG4"/>
<dbReference type="PRINTS" id="PR00019">
    <property type="entry name" value="LEURICHRPT"/>
</dbReference>
<dbReference type="InterPro" id="IPR001611">
    <property type="entry name" value="Leu-rich_rpt"/>
</dbReference>
<evidence type="ECO:0000256" key="9">
    <source>
        <dbReference type="ARBA" id="ARBA00022833"/>
    </source>
</evidence>
<dbReference type="Pfam" id="PF01541">
    <property type="entry name" value="GIY-YIG"/>
    <property type="match status" value="1"/>
</dbReference>
<feature type="non-terminal residue" evidence="15">
    <location>
        <position position="1"/>
    </location>
</feature>
<evidence type="ECO:0000256" key="13">
    <source>
        <dbReference type="SAM" id="SignalP"/>
    </source>
</evidence>
<keyword evidence="8" id="KW-0378">Hydrolase</keyword>
<keyword evidence="5" id="KW-0255">Endonuclease</keyword>
<dbReference type="STRING" id="568069.A0A1J1JAG4"/>
<keyword evidence="3" id="KW-0479">Metal-binding</keyword>
<dbReference type="PROSITE" id="PS51450">
    <property type="entry name" value="LRR"/>
    <property type="match status" value="3"/>
</dbReference>
<evidence type="ECO:0000256" key="7">
    <source>
        <dbReference type="ARBA" id="ARBA00022771"/>
    </source>
</evidence>
<keyword evidence="2" id="KW-0540">Nuclease</keyword>
<dbReference type="PANTHER" id="PTHR20208">
    <property type="entry name" value="STRUCTURE-SPECIFIC ENDONUCLEASE SUBUNIT SLX1"/>
    <property type="match status" value="1"/>
</dbReference>
<dbReference type="OrthoDB" id="24645at2759"/>
<dbReference type="Proteomes" id="UP000183832">
    <property type="component" value="Unassembled WGS sequence"/>
</dbReference>
<evidence type="ECO:0000313" key="16">
    <source>
        <dbReference type="Proteomes" id="UP000183832"/>
    </source>
</evidence>
<evidence type="ECO:0000259" key="14">
    <source>
        <dbReference type="PROSITE" id="PS50164"/>
    </source>
</evidence>
<evidence type="ECO:0000256" key="5">
    <source>
        <dbReference type="ARBA" id="ARBA00022759"/>
    </source>
</evidence>
<dbReference type="EMBL" id="CVRI01000075">
    <property type="protein sequence ID" value="CRL08550.1"/>
    <property type="molecule type" value="Genomic_DNA"/>
</dbReference>
<feature type="domain" description="GIY-YIG" evidence="14">
    <location>
        <begin position="348"/>
        <end position="436"/>
    </location>
</feature>
<dbReference type="HAMAP" id="MF_03100">
    <property type="entry name" value="Endonuc_su_Slx1"/>
    <property type="match status" value="1"/>
</dbReference>
<dbReference type="GO" id="GO:0008270">
    <property type="term" value="F:zinc ion binding"/>
    <property type="evidence" value="ECO:0007669"/>
    <property type="project" value="UniProtKB-KW"/>
</dbReference>
<dbReference type="InterPro" id="IPR003591">
    <property type="entry name" value="Leu-rich_rpt_typical-subtyp"/>
</dbReference>
<dbReference type="Gene3D" id="3.40.1440.10">
    <property type="entry name" value="GIY-YIG endonuclease"/>
    <property type="match status" value="1"/>
</dbReference>
<keyword evidence="16" id="KW-1185">Reference proteome</keyword>
<dbReference type="SMART" id="SM00369">
    <property type="entry name" value="LRR_TYP"/>
    <property type="match status" value="8"/>
</dbReference>
<evidence type="ECO:0000256" key="12">
    <source>
        <dbReference type="ARBA" id="ARBA00023242"/>
    </source>
</evidence>
<dbReference type="InterPro" id="IPR050381">
    <property type="entry name" value="SLX1_endonuclease"/>
</dbReference>
<dbReference type="GO" id="GO:0008821">
    <property type="term" value="F:crossover junction DNA endonuclease activity"/>
    <property type="evidence" value="ECO:0007669"/>
    <property type="project" value="TreeGrafter"/>
</dbReference>
<dbReference type="SUPFAM" id="SSF52058">
    <property type="entry name" value="L domain-like"/>
    <property type="match status" value="1"/>
</dbReference>
<dbReference type="InterPro" id="IPR013083">
    <property type="entry name" value="Znf_RING/FYVE/PHD"/>
</dbReference>
<keyword evidence="9" id="KW-0862">Zinc</keyword>
<dbReference type="InterPro" id="IPR000305">
    <property type="entry name" value="GIY-YIG_endonuc"/>
</dbReference>
<reference evidence="15 16" key="1">
    <citation type="submission" date="2015-04" db="EMBL/GenBank/DDBJ databases">
        <authorList>
            <person name="Syromyatnikov M.Y."/>
            <person name="Popov V.N."/>
        </authorList>
    </citation>
    <scope>NUCLEOTIDE SEQUENCE [LARGE SCALE GENOMIC DNA]</scope>
</reference>
<evidence type="ECO:0000256" key="11">
    <source>
        <dbReference type="ARBA" id="ARBA00023204"/>
    </source>
</evidence>
<keyword evidence="1" id="KW-0433">Leucine-rich repeat</keyword>
<feature type="signal peptide" evidence="13">
    <location>
        <begin position="1"/>
        <end position="16"/>
    </location>
</feature>
<sequence length="603" mass="69070">KVIYLLCALAITFVSGDDWVTCRDSTNSFTCYIDGQIHEKGTTIFSSNSDVVILKLRNNGNIKYLPDNISTVFPNLENLYASRSSILEIQKLNFNGLSKLLRLSLDQNQIKGINGDGFEGLIHLRELYLNDNAIEYVETSAFKDLGDLVDLDLSSNNIMGLNSTLFGKINSLKNLHLENNKISRINEDSLYYLTKLKSLSLNGNQLQRFELSGYSKFKDLGSLTTLNLSNNEIGELSVFSFYGLDSLEILNLNHNQLVHLDHSAYDPLLNLQYLHLANNSIGRVPKTFFIEIPLFFAALKEVDLSSNSCINKIFEIEKLHSHNNMPALLSYLGRKCKGRMDVVQEIENFFGVYLLVNNNENPKFNGRCYVGFTVDPNRRINQHNRGKKYGGAGQTSRVPGPWTMVLIIHNFPENISALRFEWAWQEPKASRRLKTIQSIQRKRPGESHFNYHFRILTEMINLGPWNRLPLKIRWLEQDFYTEFPTGRLPEHMVVCHGPIKAKKINRGNRELMEAVRARTECHLCMEEIKDLEDDRIFCINQRCKLVSHLRCLAKICLEPGHYIPIKGSCPLCDCNFLWGDVIRKKKGCFDGGLVNDIKDDYDI</sequence>
<keyword evidence="12" id="KW-0539">Nucleus</keyword>
<evidence type="ECO:0000256" key="8">
    <source>
        <dbReference type="ARBA" id="ARBA00022801"/>
    </source>
</evidence>
<keyword evidence="10" id="KW-0233">DNA recombination</keyword>
<name>A0A1J1JAG4_9DIPT</name>
<accession>A0A1J1JAG4</accession>
<proteinExistence type="inferred from homology"/>
<dbReference type="GO" id="GO:0000724">
    <property type="term" value="P:double-strand break repair via homologous recombination"/>
    <property type="evidence" value="ECO:0007669"/>
    <property type="project" value="TreeGrafter"/>
</dbReference>
<dbReference type="Gene3D" id="3.80.10.10">
    <property type="entry name" value="Ribonuclease Inhibitor"/>
    <property type="match status" value="2"/>
</dbReference>
<dbReference type="PANTHER" id="PTHR20208:SF10">
    <property type="entry name" value="STRUCTURE-SPECIFIC ENDONUCLEASE SUBUNIT SLX1"/>
    <property type="match status" value="1"/>
</dbReference>